<evidence type="ECO:0000313" key="2">
    <source>
        <dbReference type="Proteomes" id="UP000321379"/>
    </source>
</evidence>
<sequence length="67" mass="7092">VGDGSDLGRISSQQVFLSSLVRTVKSDSTLTDFTKLFGLATAASKNMTLSKNLSNLNTMVSIALVLK</sequence>
<reference evidence="1 2" key="1">
    <citation type="submission" date="2019-08" db="EMBL/GenBank/DDBJ databases">
        <title>Bacterial whole genome sequence for Glaciihabitans sp. CHu50b-6-2.</title>
        <authorList>
            <person name="Jin L."/>
        </authorList>
    </citation>
    <scope>NUCLEOTIDE SEQUENCE [LARGE SCALE GENOMIC DNA]</scope>
    <source>
        <strain evidence="1 2">CHu50b-6-2</strain>
    </source>
</reference>
<dbReference type="EMBL" id="VRMG01000027">
    <property type="protein sequence ID" value="TXN27687.1"/>
    <property type="molecule type" value="Genomic_DNA"/>
</dbReference>
<keyword evidence="2" id="KW-1185">Reference proteome</keyword>
<name>A0A5C8UIA5_9MICO</name>
<gene>
    <name evidence="1" type="ORF">FVP33_18920</name>
</gene>
<feature type="non-terminal residue" evidence="1">
    <location>
        <position position="67"/>
    </location>
</feature>
<accession>A0A5C8UIA5</accession>
<feature type="non-terminal residue" evidence="1">
    <location>
        <position position="1"/>
    </location>
</feature>
<dbReference type="Gene3D" id="3.40.630.190">
    <property type="entry name" value="LCP protein"/>
    <property type="match status" value="1"/>
</dbReference>
<dbReference type="Proteomes" id="UP000321379">
    <property type="component" value="Unassembled WGS sequence"/>
</dbReference>
<protein>
    <submittedName>
        <fullName evidence="1">LytR family transcriptional regulator</fullName>
    </submittedName>
</protein>
<comment type="caution">
    <text evidence="1">The sequence shown here is derived from an EMBL/GenBank/DDBJ whole genome shotgun (WGS) entry which is preliminary data.</text>
</comment>
<dbReference type="AlphaFoldDB" id="A0A5C8UIA5"/>
<evidence type="ECO:0000313" key="1">
    <source>
        <dbReference type="EMBL" id="TXN27687.1"/>
    </source>
</evidence>
<proteinExistence type="predicted"/>
<organism evidence="1 2">
    <name type="scientific">Lacisediminihabitans profunda</name>
    <dbReference type="NCBI Taxonomy" id="2594790"/>
    <lineage>
        <taxon>Bacteria</taxon>
        <taxon>Bacillati</taxon>
        <taxon>Actinomycetota</taxon>
        <taxon>Actinomycetes</taxon>
        <taxon>Micrococcales</taxon>
        <taxon>Microbacteriaceae</taxon>
        <taxon>Lacisediminihabitans</taxon>
    </lineage>
</organism>